<dbReference type="NCBIfam" id="NF001899">
    <property type="entry name" value="PRK00654.1-2"/>
    <property type="match status" value="1"/>
</dbReference>
<dbReference type="GO" id="GO:0005978">
    <property type="term" value="P:glycogen biosynthetic process"/>
    <property type="evidence" value="ECO:0007669"/>
    <property type="project" value="UniProtKB-UniRule"/>
</dbReference>
<proteinExistence type="inferred from homology"/>
<dbReference type="PANTHER" id="PTHR45825:SF11">
    <property type="entry name" value="ALPHA AMYLASE DOMAIN-CONTAINING PROTEIN"/>
    <property type="match status" value="1"/>
</dbReference>
<comment type="caution">
    <text evidence="11">The sequence shown here is derived from an EMBL/GenBank/DDBJ whole genome shotgun (WGS) entry which is preliminary data.</text>
</comment>
<dbReference type="EMBL" id="DSUH01000275">
    <property type="protein sequence ID" value="HGU33572.1"/>
    <property type="molecule type" value="Genomic_DNA"/>
</dbReference>
<dbReference type="NCBIfam" id="TIGR02095">
    <property type="entry name" value="glgA"/>
    <property type="match status" value="1"/>
</dbReference>
<keyword evidence="5 8" id="KW-0328">Glycosyltransferase</keyword>
<keyword evidence="7 8" id="KW-0320">Glycogen biosynthesis</keyword>
<evidence type="ECO:0000259" key="10">
    <source>
        <dbReference type="Pfam" id="PF08323"/>
    </source>
</evidence>
<feature type="domain" description="Glycosyl transferase family 1" evidence="9">
    <location>
        <begin position="316"/>
        <end position="463"/>
    </location>
</feature>
<gene>
    <name evidence="8 11" type="primary">glgA</name>
    <name evidence="11" type="ORF">ENS29_12025</name>
</gene>
<dbReference type="UniPathway" id="UPA00164"/>
<comment type="function">
    <text evidence="2 8">Synthesizes alpha-1,4-glucan chains using ADP-glucose.</text>
</comment>
<dbReference type="SUPFAM" id="SSF53756">
    <property type="entry name" value="UDP-Glycosyltransferase/glycogen phosphorylase"/>
    <property type="match status" value="1"/>
</dbReference>
<comment type="catalytic activity">
    <reaction evidence="1 8">
        <text>[(1-&gt;4)-alpha-D-glucosyl](n) + ADP-alpha-D-glucose = [(1-&gt;4)-alpha-D-glucosyl](n+1) + ADP + H(+)</text>
        <dbReference type="Rhea" id="RHEA:18189"/>
        <dbReference type="Rhea" id="RHEA-COMP:9584"/>
        <dbReference type="Rhea" id="RHEA-COMP:9587"/>
        <dbReference type="ChEBI" id="CHEBI:15378"/>
        <dbReference type="ChEBI" id="CHEBI:15444"/>
        <dbReference type="ChEBI" id="CHEBI:57498"/>
        <dbReference type="ChEBI" id="CHEBI:456216"/>
        <dbReference type="EC" id="2.4.1.21"/>
    </reaction>
</comment>
<evidence type="ECO:0000256" key="3">
    <source>
        <dbReference type="ARBA" id="ARBA00004964"/>
    </source>
</evidence>
<name>A0A7C4VRP8_9BACT</name>
<dbReference type="HAMAP" id="MF_00484">
    <property type="entry name" value="Glycogen_synth"/>
    <property type="match status" value="1"/>
</dbReference>
<dbReference type="InterPro" id="IPR013534">
    <property type="entry name" value="Starch_synth_cat_dom"/>
</dbReference>
<dbReference type="CDD" id="cd03791">
    <property type="entry name" value="GT5_Glycogen_synthase_DULL1-like"/>
    <property type="match status" value="1"/>
</dbReference>
<evidence type="ECO:0000259" key="9">
    <source>
        <dbReference type="Pfam" id="PF00534"/>
    </source>
</evidence>
<keyword evidence="6 8" id="KW-0808">Transferase</keyword>
<dbReference type="InterPro" id="IPR011835">
    <property type="entry name" value="GS/SS"/>
</dbReference>
<dbReference type="GO" id="GO:0009011">
    <property type="term" value="F:alpha-1,4-glucan glucosyltransferase (ADP-glucose donor) activity"/>
    <property type="evidence" value="ECO:0007669"/>
    <property type="project" value="UniProtKB-UniRule"/>
</dbReference>
<evidence type="ECO:0000256" key="7">
    <source>
        <dbReference type="ARBA" id="ARBA00023056"/>
    </source>
</evidence>
<accession>A0A7C4VRP8</accession>
<organism evidence="11">
    <name type="scientific">Desulfatirhabdium butyrativorans</name>
    <dbReference type="NCBI Taxonomy" id="340467"/>
    <lineage>
        <taxon>Bacteria</taxon>
        <taxon>Pseudomonadati</taxon>
        <taxon>Thermodesulfobacteriota</taxon>
        <taxon>Desulfobacteria</taxon>
        <taxon>Desulfobacterales</taxon>
        <taxon>Desulfatirhabdiaceae</taxon>
        <taxon>Desulfatirhabdium</taxon>
    </lineage>
</organism>
<dbReference type="InterPro" id="IPR001296">
    <property type="entry name" value="Glyco_trans_1"/>
</dbReference>
<protein>
    <recommendedName>
        <fullName evidence="8">Glycogen synthase</fullName>
        <ecNumber evidence="8">2.4.1.21</ecNumber>
    </recommendedName>
    <alternativeName>
        <fullName evidence="8">Starch [bacterial glycogen] synthase</fullName>
    </alternativeName>
</protein>
<dbReference type="Pfam" id="PF00534">
    <property type="entry name" value="Glycos_transf_1"/>
    <property type="match status" value="1"/>
</dbReference>
<evidence type="ECO:0000256" key="6">
    <source>
        <dbReference type="ARBA" id="ARBA00022679"/>
    </source>
</evidence>
<evidence type="ECO:0000256" key="8">
    <source>
        <dbReference type="HAMAP-Rule" id="MF_00484"/>
    </source>
</evidence>
<evidence type="ECO:0000256" key="5">
    <source>
        <dbReference type="ARBA" id="ARBA00022676"/>
    </source>
</evidence>
<evidence type="ECO:0000256" key="4">
    <source>
        <dbReference type="ARBA" id="ARBA00010281"/>
    </source>
</evidence>
<dbReference type="Pfam" id="PF08323">
    <property type="entry name" value="Glyco_transf_5"/>
    <property type="match status" value="1"/>
</dbReference>
<dbReference type="GO" id="GO:0004373">
    <property type="term" value="F:alpha-1,4-glucan glucosyltransferase (UDP-glucose donor) activity"/>
    <property type="evidence" value="ECO:0007669"/>
    <property type="project" value="InterPro"/>
</dbReference>
<feature type="binding site" evidence="8">
    <location>
        <position position="36"/>
    </location>
    <ligand>
        <name>ADP-alpha-D-glucose</name>
        <dbReference type="ChEBI" id="CHEBI:57498"/>
    </ligand>
</feature>
<evidence type="ECO:0000256" key="2">
    <source>
        <dbReference type="ARBA" id="ARBA00002764"/>
    </source>
</evidence>
<feature type="domain" description="Starch synthase catalytic" evidence="10">
    <location>
        <begin position="23"/>
        <end position="259"/>
    </location>
</feature>
<dbReference type="Gene3D" id="3.40.50.2000">
    <property type="entry name" value="Glycogen Phosphorylase B"/>
    <property type="match status" value="2"/>
</dbReference>
<evidence type="ECO:0000256" key="1">
    <source>
        <dbReference type="ARBA" id="ARBA00001478"/>
    </source>
</evidence>
<dbReference type="EC" id="2.4.1.21" evidence="8"/>
<evidence type="ECO:0000313" key="11">
    <source>
        <dbReference type="EMBL" id="HGU33572.1"/>
    </source>
</evidence>
<comment type="pathway">
    <text evidence="3 8">Glycan biosynthesis; glycogen biosynthesis.</text>
</comment>
<reference evidence="11" key="1">
    <citation type="journal article" date="2020" name="mSystems">
        <title>Genome- and Community-Level Interaction Insights into Carbon Utilization and Element Cycling Functions of Hydrothermarchaeota in Hydrothermal Sediment.</title>
        <authorList>
            <person name="Zhou Z."/>
            <person name="Liu Y."/>
            <person name="Xu W."/>
            <person name="Pan J."/>
            <person name="Luo Z.H."/>
            <person name="Li M."/>
        </authorList>
    </citation>
    <scope>NUCLEOTIDE SEQUENCE [LARGE SCALE GENOMIC DNA]</scope>
    <source>
        <strain evidence="11">SpSt-477</strain>
    </source>
</reference>
<dbReference type="AlphaFoldDB" id="A0A7C4VRP8"/>
<sequence>MRSGMHRRSDRKHEGQVASSVLRVVLVASEMAPWAKTGGLADVMESLPPALRRLGIDLRLILPGYRQMLKAGIPTESIQTGFHVWLGPQRLAFAVQRIRTETGIPIDLIVREDMFDRPNLYADSQGDYYDNAERFVFFCKALAVWLQTWDIVPHIVHCNDWHTGLIPVLLQSIPAFQSSATLFTIHNLGYPGLFDADKFALTGLDPNRHYRPDGLEFFGRWSMLKAGMFYSRAVSTVSPTYAREIQQQEYGRGFDGVLAARSRSVVGILNGVDYAKWSPERDPHIAANYSRETLSGKTACKADLIHRCGLAADLQEQPIVGIVSRLDTQKGVDLILPILHRLVRQLGLGVVILGTGDKTLENQLTQASDTYRRRFAFIPKFDDVLSRQILAGADILLVPSRYEPCGLTQMYALKYGALPIVRATGGLNDTVVDADAEHETGYGFKFDHADPQQCLSAIDRAASVYRQSPERWKSLQHRAMSMDFSWERSALEYQRLYRSLINNNTT</sequence>
<dbReference type="PANTHER" id="PTHR45825">
    <property type="entry name" value="GRANULE-BOUND STARCH SYNTHASE 1, CHLOROPLASTIC/AMYLOPLASTIC"/>
    <property type="match status" value="1"/>
</dbReference>
<comment type="similarity">
    <text evidence="4 8">Belongs to the glycosyltransferase 1 family. Bacterial/plant glycogen synthase subfamily.</text>
</comment>